<dbReference type="Proteomes" id="UP000316213">
    <property type="component" value="Unassembled WGS sequence"/>
</dbReference>
<dbReference type="Pfam" id="PF16116">
    <property type="entry name" value="DUF4832"/>
    <property type="match status" value="1"/>
</dbReference>
<dbReference type="InterPro" id="IPR032267">
    <property type="entry name" value="DUF4832"/>
</dbReference>
<dbReference type="Gene3D" id="3.20.20.80">
    <property type="entry name" value="Glycosidases"/>
    <property type="match status" value="1"/>
</dbReference>
<sequence>MFQKHYWLLICVLALMIAEISCGEVLAQRNAPTIKFESGVEWVTVKPNEFRNAINNPLKGFRDFKKDGYGLLKRKYVDWNEIETCEGDSVDRIIAYTNQVTQTHGKSFEEQNIKLVPRVYLDWNGVIGEDGKPQQYWPSDLADFDYDSPEFQRRLRELIAKLGKAWDNDPRIFAVQMGLIGRFGEHHNPTPSSEQRQLLAEAFRSAFKNKPVLVRHTDPEFMDAGFGIYYDTFATLTREPPTEAVGQLPWQATNVYPHIWKRSPIEGEVEYNWQKSRENAMPESTFGRTPDETMEVPAYRDYMIGKIRRYHATYLGWISDYDESNPRSLAGAAEIQKAFGYRFVIDSMSYPLSIEPGQDLAVKLNVRNTGSAPFYLDWPVAVGLLDPVSLKVVWSAPLEGVDIRKWLPGEDWNEQSQAYQVEEEVNTTVGTTGLPKDVASGKYVVALAILDRQGGMTPSVRFAAENYLGGGWHPFGYIGVGGKPESAELSGFEFHSPGFDDTLAYKVPAELREVETPPIPVPVPIARWAPTSLDLINPWRYWNLETNSKTLQKRILANGPTKQPARERVISLEGDFDKGSRLEYSSFEDWKLPPGHYRFSCYVRGTPNTIVDFELGDGWRRVVDPVAIPLSNDWRQHVHEFSVEHIFQEETRLRFRLPDNVKGTFATSDMRLQKLD</sequence>
<reference evidence="2 3" key="1">
    <citation type="submission" date="2019-02" db="EMBL/GenBank/DDBJ databases">
        <title>Deep-cultivation of Planctomycetes and their phenomic and genomic characterization uncovers novel biology.</title>
        <authorList>
            <person name="Wiegand S."/>
            <person name="Jogler M."/>
            <person name="Boedeker C."/>
            <person name="Pinto D."/>
            <person name="Vollmers J."/>
            <person name="Rivas-Marin E."/>
            <person name="Kohn T."/>
            <person name="Peeters S.H."/>
            <person name="Heuer A."/>
            <person name="Rast P."/>
            <person name="Oberbeckmann S."/>
            <person name="Bunk B."/>
            <person name="Jeske O."/>
            <person name="Meyerdierks A."/>
            <person name="Storesund J.E."/>
            <person name="Kallscheuer N."/>
            <person name="Luecker S."/>
            <person name="Lage O.M."/>
            <person name="Pohl T."/>
            <person name="Merkel B.J."/>
            <person name="Hornburger P."/>
            <person name="Mueller R.-W."/>
            <person name="Bruemmer F."/>
            <person name="Labrenz M."/>
            <person name="Spormann A.M."/>
            <person name="Op Den Camp H."/>
            <person name="Overmann J."/>
            <person name="Amann R."/>
            <person name="Jetten M.S.M."/>
            <person name="Mascher T."/>
            <person name="Medema M.H."/>
            <person name="Devos D.P."/>
            <person name="Kaster A.-K."/>
            <person name="Ovreas L."/>
            <person name="Rohde M."/>
            <person name="Galperin M.Y."/>
            <person name="Jogler C."/>
        </authorList>
    </citation>
    <scope>NUCLEOTIDE SEQUENCE [LARGE SCALE GENOMIC DNA]</scope>
    <source>
        <strain evidence="2 3">Pla100</strain>
    </source>
</reference>
<name>A0A5C6AWI3_9BACT</name>
<dbReference type="EMBL" id="SJPM01000001">
    <property type="protein sequence ID" value="TWU03392.1"/>
    <property type="molecule type" value="Genomic_DNA"/>
</dbReference>
<evidence type="ECO:0000313" key="2">
    <source>
        <dbReference type="EMBL" id="TWU03392.1"/>
    </source>
</evidence>
<protein>
    <recommendedName>
        <fullName evidence="1">DUF4832 domain-containing protein</fullName>
    </recommendedName>
</protein>
<dbReference type="AlphaFoldDB" id="A0A5C6AWI3"/>
<evidence type="ECO:0000313" key="3">
    <source>
        <dbReference type="Proteomes" id="UP000316213"/>
    </source>
</evidence>
<dbReference type="RefSeq" id="WP_146575923.1">
    <property type="nucleotide sequence ID" value="NZ_SJPM01000001.1"/>
</dbReference>
<dbReference type="Gene3D" id="2.60.120.260">
    <property type="entry name" value="Galactose-binding domain-like"/>
    <property type="match status" value="1"/>
</dbReference>
<comment type="caution">
    <text evidence="2">The sequence shown here is derived from an EMBL/GenBank/DDBJ whole genome shotgun (WGS) entry which is preliminary data.</text>
</comment>
<proteinExistence type="predicted"/>
<keyword evidence="3" id="KW-1185">Reference proteome</keyword>
<gene>
    <name evidence="2" type="ORF">Pla100_03130</name>
</gene>
<evidence type="ECO:0000259" key="1">
    <source>
        <dbReference type="Pfam" id="PF16116"/>
    </source>
</evidence>
<dbReference type="OrthoDB" id="9761426at2"/>
<feature type="domain" description="DUF4832" evidence="1">
    <location>
        <begin position="302"/>
        <end position="455"/>
    </location>
</feature>
<organism evidence="2 3">
    <name type="scientific">Neorhodopirellula pilleata</name>
    <dbReference type="NCBI Taxonomy" id="2714738"/>
    <lineage>
        <taxon>Bacteria</taxon>
        <taxon>Pseudomonadati</taxon>
        <taxon>Planctomycetota</taxon>
        <taxon>Planctomycetia</taxon>
        <taxon>Pirellulales</taxon>
        <taxon>Pirellulaceae</taxon>
        <taxon>Neorhodopirellula</taxon>
    </lineage>
</organism>
<accession>A0A5C6AWI3</accession>